<dbReference type="InterPro" id="IPR046532">
    <property type="entry name" value="DUF6597"/>
</dbReference>
<dbReference type="PANTHER" id="PTHR46796:SF13">
    <property type="entry name" value="HTH-TYPE TRANSCRIPTIONAL ACTIVATOR RHAS"/>
    <property type="match status" value="1"/>
</dbReference>
<dbReference type="InterPro" id="IPR009057">
    <property type="entry name" value="Homeodomain-like_sf"/>
</dbReference>
<keyword evidence="6" id="KW-1185">Reference proteome</keyword>
<dbReference type="Gene3D" id="1.10.10.60">
    <property type="entry name" value="Homeodomain-like"/>
    <property type="match status" value="1"/>
</dbReference>
<name>A0A2U1K5R3_9BACI</name>
<dbReference type="EMBL" id="QCZG01000005">
    <property type="protein sequence ID" value="PWA12857.1"/>
    <property type="molecule type" value="Genomic_DNA"/>
</dbReference>
<reference evidence="5 6" key="1">
    <citation type="submission" date="2018-04" db="EMBL/GenBank/DDBJ databases">
        <title>Camelliibacillus theae gen. nov., sp. nov., isolated from Pu'er tea.</title>
        <authorList>
            <person name="Niu L."/>
        </authorList>
    </citation>
    <scope>NUCLEOTIDE SEQUENCE [LARGE SCALE GENOMIC DNA]</scope>
    <source>
        <strain evidence="5 6">T8</strain>
    </source>
</reference>
<dbReference type="SMART" id="SM00342">
    <property type="entry name" value="HTH_ARAC"/>
    <property type="match status" value="1"/>
</dbReference>
<dbReference type="Pfam" id="PF20240">
    <property type="entry name" value="DUF6597"/>
    <property type="match status" value="1"/>
</dbReference>
<keyword evidence="1" id="KW-0805">Transcription regulation</keyword>
<gene>
    <name evidence="5" type="ORF">DCC39_04230</name>
</gene>
<dbReference type="AlphaFoldDB" id="A0A2U1K5R3"/>
<dbReference type="PANTHER" id="PTHR46796">
    <property type="entry name" value="HTH-TYPE TRANSCRIPTIONAL ACTIVATOR RHAS-RELATED"/>
    <property type="match status" value="1"/>
</dbReference>
<proteinExistence type="predicted"/>
<dbReference type="GO" id="GO:0003700">
    <property type="term" value="F:DNA-binding transcription factor activity"/>
    <property type="evidence" value="ECO:0007669"/>
    <property type="project" value="InterPro"/>
</dbReference>
<dbReference type="Pfam" id="PF12833">
    <property type="entry name" value="HTH_18"/>
    <property type="match status" value="1"/>
</dbReference>
<dbReference type="SUPFAM" id="SSF46689">
    <property type="entry name" value="Homeodomain-like"/>
    <property type="match status" value="1"/>
</dbReference>
<keyword evidence="3" id="KW-0804">Transcription</keyword>
<accession>A0A2U1K5R3</accession>
<dbReference type="InterPro" id="IPR050204">
    <property type="entry name" value="AraC_XylS_family_regulators"/>
</dbReference>
<evidence type="ECO:0000256" key="3">
    <source>
        <dbReference type="ARBA" id="ARBA00023163"/>
    </source>
</evidence>
<dbReference type="GO" id="GO:0043565">
    <property type="term" value="F:sequence-specific DNA binding"/>
    <property type="evidence" value="ECO:0007669"/>
    <property type="project" value="InterPro"/>
</dbReference>
<comment type="caution">
    <text evidence="5">The sequence shown here is derived from an EMBL/GenBank/DDBJ whole genome shotgun (WGS) entry which is preliminary data.</text>
</comment>
<dbReference type="OrthoDB" id="323290at2"/>
<dbReference type="Proteomes" id="UP000245998">
    <property type="component" value="Unassembled WGS sequence"/>
</dbReference>
<feature type="domain" description="HTH araC/xylS-type" evidence="4">
    <location>
        <begin position="157"/>
        <end position="259"/>
    </location>
</feature>
<evidence type="ECO:0000256" key="1">
    <source>
        <dbReference type="ARBA" id="ARBA00023015"/>
    </source>
</evidence>
<evidence type="ECO:0000313" key="6">
    <source>
        <dbReference type="Proteomes" id="UP000245998"/>
    </source>
</evidence>
<evidence type="ECO:0000259" key="4">
    <source>
        <dbReference type="PROSITE" id="PS01124"/>
    </source>
</evidence>
<dbReference type="RefSeq" id="WP_116553638.1">
    <property type="nucleotide sequence ID" value="NZ_QCZG01000005.1"/>
</dbReference>
<dbReference type="InterPro" id="IPR018060">
    <property type="entry name" value="HTH_AraC"/>
</dbReference>
<evidence type="ECO:0000256" key="2">
    <source>
        <dbReference type="ARBA" id="ARBA00023125"/>
    </source>
</evidence>
<sequence>MLLQTYIPQAPLSSFIDYFWLLEGYNPSHKRELALPNGSTELIIDLHNDTVQLFDRQNTRIILSSAIVCGPHSEHFIIDTANESTMIGVHFKPGGATPFFDMPINELHNSIVPLDRLWGARAKDLRDELLYSATTEHRFRILEKYFLAQNPLSWSWNPAVKFALTEFRNSPYIHSISDTVEQIGMSPKRFIQLFKEEVGMTPKRFCRLMRFQKVILAIGQGKRIEWMDVAIDSGYYDQAHFIKEFHAFSGLTPTNYRLIEGRHPNHVPLS</sequence>
<keyword evidence="2" id="KW-0238">DNA-binding</keyword>
<protein>
    <submittedName>
        <fullName evidence="5">AraC family transcriptional regulator</fullName>
    </submittedName>
</protein>
<organism evidence="5 6">
    <name type="scientific">Pueribacillus theae</name>
    <dbReference type="NCBI Taxonomy" id="2171751"/>
    <lineage>
        <taxon>Bacteria</taxon>
        <taxon>Bacillati</taxon>
        <taxon>Bacillota</taxon>
        <taxon>Bacilli</taxon>
        <taxon>Bacillales</taxon>
        <taxon>Bacillaceae</taxon>
        <taxon>Pueribacillus</taxon>
    </lineage>
</organism>
<evidence type="ECO:0000313" key="5">
    <source>
        <dbReference type="EMBL" id="PWA12857.1"/>
    </source>
</evidence>
<dbReference type="PROSITE" id="PS01124">
    <property type="entry name" value="HTH_ARAC_FAMILY_2"/>
    <property type="match status" value="1"/>
</dbReference>